<dbReference type="EMBL" id="JAUCMX010000003">
    <property type="protein sequence ID" value="KAK3551589.1"/>
    <property type="molecule type" value="Genomic_DNA"/>
</dbReference>
<evidence type="ECO:0000313" key="2">
    <source>
        <dbReference type="Proteomes" id="UP001274896"/>
    </source>
</evidence>
<proteinExistence type="predicted"/>
<keyword evidence="2" id="KW-1185">Reference proteome</keyword>
<sequence>MLFIDLSSAFNKIIPQHLTENLSLLGLNTFLSQSGSGTLEPNPMFADDMTVVGLISKNDESAYREEV</sequence>
<reference evidence="1" key="1">
    <citation type="submission" date="2023-06" db="EMBL/GenBank/DDBJ databases">
        <title>Male Hemibagrus guttatus genome.</title>
        <authorList>
            <person name="Bian C."/>
        </authorList>
    </citation>
    <scope>NUCLEOTIDE SEQUENCE</scope>
    <source>
        <strain evidence="1">Male_cb2023</strain>
        <tissue evidence="1">Muscle</tissue>
    </source>
</reference>
<dbReference type="AlphaFoldDB" id="A0AAE0REL5"/>
<evidence type="ECO:0000313" key="1">
    <source>
        <dbReference type="EMBL" id="KAK3551589.1"/>
    </source>
</evidence>
<gene>
    <name evidence="1" type="ORF">QTP70_019781</name>
</gene>
<dbReference type="Proteomes" id="UP001274896">
    <property type="component" value="Unassembled WGS sequence"/>
</dbReference>
<comment type="caution">
    <text evidence="1">The sequence shown here is derived from an EMBL/GenBank/DDBJ whole genome shotgun (WGS) entry which is preliminary data.</text>
</comment>
<organism evidence="1 2">
    <name type="scientific">Hemibagrus guttatus</name>
    <dbReference type="NCBI Taxonomy" id="175788"/>
    <lineage>
        <taxon>Eukaryota</taxon>
        <taxon>Metazoa</taxon>
        <taxon>Chordata</taxon>
        <taxon>Craniata</taxon>
        <taxon>Vertebrata</taxon>
        <taxon>Euteleostomi</taxon>
        <taxon>Actinopterygii</taxon>
        <taxon>Neopterygii</taxon>
        <taxon>Teleostei</taxon>
        <taxon>Ostariophysi</taxon>
        <taxon>Siluriformes</taxon>
        <taxon>Bagridae</taxon>
        <taxon>Hemibagrus</taxon>
    </lineage>
</organism>
<evidence type="ECO:0008006" key="3">
    <source>
        <dbReference type="Google" id="ProtNLM"/>
    </source>
</evidence>
<name>A0AAE0REL5_9TELE</name>
<protein>
    <recommendedName>
        <fullName evidence="3">Reverse transcriptase domain-containing protein</fullName>
    </recommendedName>
</protein>
<accession>A0AAE0REL5</accession>